<dbReference type="GO" id="GO:0005525">
    <property type="term" value="F:GTP binding"/>
    <property type="evidence" value="ECO:0007669"/>
    <property type="project" value="InterPro"/>
</dbReference>
<dbReference type="InterPro" id="IPR027417">
    <property type="entry name" value="P-loop_NTPase"/>
</dbReference>
<dbReference type="SUPFAM" id="SSF52540">
    <property type="entry name" value="P-loop containing nucleoside triphosphate hydrolases"/>
    <property type="match status" value="1"/>
</dbReference>
<protein>
    <submittedName>
        <fullName evidence="3">Selenocysteine-specific elongation factor-like</fullName>
    </submittedName>
</protein>
<organism evidence="2 3">
    <name type="scientific">Carassius auratus</name>
    <name type="common">Goldfish</name>
    <dbReference type="NCBI Taxonomy" id="7957"/>
    <lineage>
        <taxon>Eukaryota</taxon>
        <taxon>Metazoa</taxon>
        <taxon>Chordata</taxon>
        <taxon>Craniata</taxon>
        <taxon>Vertebrata</taxon>
        <taxon>Euteleostomi</taxon>
        <taxon>Actinopterygii</taxon>
        <taxon>Neopterygii</taxon>
        <taxon>Teleostei</taxon>
        <taxon>Ostariophysi</taxon>
        <taxon>Cypriniformes</taxon>
        <taxon>Cyprinidae</taxon>
        <taxon>Cyprininae</taxon>
        <taxon>Carassius</taxon>
    </lineage>
</organism>
<dbReference type="GO" id="GO:0003924">
    <property type="term" value="F:GTPase activity"/>
    <property type="evidence" value="ECO:0007669"/>
    <property type="project" value="InterPro"/>
</dbReference>
<dbReference type="KEGG" id="caua:113051098"/>
<dbReference type="InterPro" id="IPR000795">
    <property type="entry name" value="T_Tr_GTP-bd_dom"/>
</dbReference>
<evidence type="ECO:0000313" key="2">
    <source>
        <dbReference type="Proteomes" id="UP000515129"/>
    </source>
</evidence>
<proteinExistence type="predicted"/>
<dbReference type="InterPro" id="IPR050055">
    <property type="entry name" value="EF-Tu_GTPase"/>
</dbReference>
<keyword evidence="2" id="KW-1185">Reference proteome</keyword>
<gene>
    <name evidence="3" type="primary">LOC113051098</name>
</gene>
<reference evidence="3" key="1">
    <citation type="submission" date="2025-08" db="UniProtKB">
        <authorList>
            <consortium name="RefSeq"/>
        </authorList>
    </citation>
    <scope>IDENTIFICATION</scope>
    <source>
        <strain evidence="3">Wakin</strain>
        <tissue evidence="3">Muscle</tissue>
    </source>
</reference>
<feature type="domain" description="Tr-type G" evidence="1">
    <location>
        <begin position="12"/>
        <end position="60"/>
    </location>
</feature>
<accession>A0A6P6KDV3</accession>
<dbReference type="Proteomes" id="UP000515129">
    <property type="component" value="Chromosome 31"/>
</dbReference>
<dbReference type="PANTHER" id="PTHR43721">
    <property type="entry name" value="ELONGATION FACTOR TU-RELATED"/>
    <property type="match status" value="1"/>
</dbReference>
<dbReference type="Gene3D" id="3.40.50.300">
    <property type="entry name" value="P-loop containing nucleotide triphosphate hydrolases"/>
    <property type="match status" value="1"/>
</dbReference>
<dbReference type="PANTHER" id="PTHR43721:SF11">
    <property type="entry name" value="SELENOCYSTEINE-SPECIFIC ELONGATION FACTOR"/>
    <property type="match status" value="1"/>
</dbReference>
<dbReference type="GO" id="GO:0003746">
    <property type="term" value="F:translation elongation factor activity"/>
    <property type="evidence" value="ECO:0007669"/>
    <property type="project" value="TreeGrafter"/>
</dbReference>
<dbReference type="GeneID" id="113051098"/>
<dbReference type="GO" id="GO:0001514">
    <property type="term" value="P:selenocysteine incorporation"/>
    <property type="evidence" value="ECO:0007669"/>
    <property type="project" value="TreeGrafter"/>
</dbReference>
<dbReference type="AlphaFoldDB" id="A0A6P6KDV3"/>
<name>A0A6P6KDV3_CARAU</name>
<dbReference type="RefSeq" id="XP_026070493.1">
    <property type="nucleotide sequence ID" value="XM_026214708.1"/>
</dbReference>
<dbReference type="Pfam" id="PF00009">
    <property type="entry name" value="GTP_EFTU"/>
    <property type="match status" value="1"/>
</dbReference>
<dbReference type="OrthoDB" id="2067at2759"/>
<evidence type="ECO:0000259" key="1">
    <source>
        <dbReference type="Pfam" id="PF00009"/>
    </source>
</evidence>
<evidence type="ECO:0000313" key="3">
    <source>
        <dbReference type="RefSeq" id="XP_026070493.1"/>
    </source>
</evidence>
<sequence>MADSSPPKTLNFNFGVLGHVDSGKTCLAHALSSIASTAAFDKNPQSKERGITLDPGFSEFTAPLGALERILRGQRIRQSTVHTDGLPGTCVPHTHHLSSYAYYLKNLSVHLTTLSRTTSYDQ</sequence>